<dbReference type="EMBL" id="CP018221">
    <property type="protein sequence ID" value="API59333.1"/>
    <property type="molecule type" value="Genomic_DNA"/>
</dbReference>
<accession>A0A1L3ZUM3</accession>
<dbReference type="RefSeq" id="WP_072596877.1">
    <property type="nucleotide sequence ID" value="NZ_CP018221.1"/>
</dbReference>
<dbReference type="AlphaFoldDB" id="A0A1L3ZUM3"/>
<dbReference type="OrthoDB" id="7596776at2"/>
<sequence>MARPDELGDLIQHLFALVASRLEDAHLLATEGQGRSGHTADLVQGARCQIRAALTLVDAIEAIQTQR</sequence>
<dbReference type="KEGG" id="sphj:BSL82_08430"/>
<keyword evidence="2" id="KW-1185">Reference proteome</keyword>
<reference evidence="2" key="1">
    <citation type="submission" date="2016-11" db="EMBL/GenBank/DDBJ databases">
        <title>Complete Genome Sequence of alachlor-degrading Sphingomonas sp. strain JJ-A5.</title>
        <authorList>
            <person name="Lee H."/>
            <person name="Ka J.-O."/>
        </authorList>
    </citation>
    <scope>NUCLEOTIDE SEQUENCE [LARGE SCALE GENOMIC DNA]</scope>
    <source>
        <strain evidence="2">JJ-A5</strain>
    </source>
</reference>
<protein>
    <submittedName>
        <fullName evidence="1">Uncharacterized protein</fullName>
    </submittedName>
</protein>
<organism evidence="1 2">
    <name type="scientific">Tardibacter chloracetimidivorans</name>
    <dbReference type="NCBI Taxonomy" id="1921510"/>
    <lineage>
        <taxon>Bacteria</taxon>
        <taxon>Pseudomonadati</taxon>
        <taxon>Pseudomonadota</taxon>
        <taxon>Alphaproteobacteria</taxon>
        <taxon>Sphingomonadales</taxon>
        <taxon>Sphingomonadaceae</taxon>
        <taxon>Tardibacter</taxon>
    </lineage>
</organism>
<evidence type="ECO:0000313" key="2">
    <source>
        <dbReference type="Proteomes" id="UP000182063"/>
    </source>
</evidence>
<proteinExistence type="predicted"/>
<dbReference type="Proteomes" id="UP000182063">
    <property type="component" value="Chromosome"/>
</dbReference>
<name>A0A1L3ZUM3_9SPHN</name>
<gene>
    <name evidence="1" type="ORF">BSL82_08430</name>
</gene>
<evidence type="ECO:0000313" key="1">
    <source>
        <dbReference type="EMBL" id="API59333.1"/>
    </source>
</evidence>